<dbReference type="SUPFAM" id="SSF52980">
    <property type="entry name" value="Restriction endonuclease-like"/>
    <property type="match status" value="1"/>
</dbReference>
<dbReference type="GO" id="GO:0043138">
    <property type="term" value="F:3'-5' DNA helicase activity"/>
    <property type="evidence" value="ECO:0007669"/>
    <property type="project" value="UniProtKB-UniRule"/>
</dbReference>
<dbReference type="InterPro" id="IPR014017">
    <property type="entry name" value="DNA_helicase_UvrD-like_C"/>
</dbReference>
<dbReference type="Pfam" id="PF13361">
    <property type="entry name" value="UvrD_C"/>
    <property type="match status" value="1"/>
</dbReference>
<accession>A0A0F7WJX4</accession>
<evidence type="ECO:0000256" key="14">
    <source>
        <dbReference type="ARBA" id="ARBA00048988"/>
    </source>
</evidence>
<feature type="binding site" evidence="16">
    <location>
        <begin position="21"/>
        <end position="28"/>
    </location>
    <ligand>
        <name>ATP</name>
        <dbReference type="ChEBI" id="CHEBI:30616"/>
    </ligand>
</feature>
<protein>
    <recommendedName>
        <fullName evidence="15">RecBCD enzyme subunit RecB</fullName>
        <ecNumber evidence="15">3.1.11.5</ecNumber>
        <ecNumber evidence="15">5.6.2.4</ecNumber>
    </recommendedName>
    <alternativeName>
        <fullName evidence="15">DNA 3'-5' helicase subunit RecB</fullName>
    </alternativeName>
    <alternativeName>
        <fullName evidence="15">Exonuclease V subunit RecB</fullName>
        <shortName evidence="15">ExoV subunit RecB</shortName>
    </alternativeName>
    <alternativeName>
        <fullName evidence="15">Helicase/nuclease RecBCD subunit RecB</fullName>
    </alternativeName>
</protein>
<dbReference type="PATRIC" id="fig|83558.13.peg.781"/>
<evidence type="ECO:0000256" key="4">
    <source>
        <dbReference type="ARBA" id="ARBA00022763"/>
    </source>
</evidence>
<dbReference type="InterPro" id="IPR011335">
    <property type="entry name" value="Restrct_endonuc-II-like"/>
</dbReference>
<evidence type="ECO:0000256" key="8">
    <source>
        <dbReference type="ARBA" id="ARBA00022840"/>
    </source>
</evidence>
<keyword evidence="2 15" id="KW-0479">Metal-binding</keyword>
<evidence type="ECO:0000256" key="6">
    <source>
        <dbReference type="ARBA" id="ARBA00022806"/>
    </source>
</evidence>
<dbReference type="AlphaFoldDB" id="A0A0F7WJX4"/>
<keyword evidence="7 15" id="KW-0269">Exonuclease</keyword>
<evidence type="ECO:0000256" key="11">
    <source>
        <dbReference type="ARBA" id="ARBA00023204"/>
    </source>
</evidence>
<dbReference type="EMBL" id="LN847236">
    <property type="protein sequence ID" value="CRI47366.1"/>
    <property type="molecule type" value="Genomic_DNA"/>
</dbReference>
<dbReference type="EMBL" id="LN847005">
    <property type="protein sequence ID" value="CRI40640.1"/>
    <property type="molecule type" value="Genomic_DNA"/>
</dbReference>
<evidence type="ECO:0000256" key="1">
    <source>
        <dbReference type="ARBA" id="ARBA00022722"/>
    </source>
</evidence>
<feature type="binding site" evidence="15">
    <location>
        <position position="945"/>
    </location>
    <ligand>
        <name>Mg(2+)</name>
        <dbReference type="ChEBI" id="CHEBI:18420"/>
    </ligand>
</feature>
<dbReference type="EMBL" id="LN847196">
    <property type="protein sequence ID" value="CRI43980.1"/>
    <property type="molecule type" value="Genomic_DNA"/>
</dbReference>
<feature type="region of interest" description="DNA-binding and helicase activity, interacts with RecC" evidence="15">
    <location>
        <begin position="1"/>
        <end position="789"/>
    </location>
</feature>
<dbReference type="CDD" id="cd22352">
    <property type="entry name" value="RecB_C-like"/>
    <property type="match status" value="1"/>
</dbReference>
<dbReference type="GO" id="GO:0009338">
    <property type="term" value="C:exodeoxyribonuclease V complex"/>
    <property type="evidence" value="ECO:0007669"/>
    <property type="project" value="TreeGrafter"/>
</dbReference>
<evidence type="ECO:0000256" key="2">
    <source>
        <dbReference type="ARBA" id="ARBA00022723"/>
    </source>
</evidence>
<dbReference type="EC" id="5.6.2.4" evidence="15"/>
<evidence type="ECO:0000313" key="18">
    <source>
        <dbReference type="EMBL" id="CRI38377.1"/>
    </source>
</evidence>
<feature type="active site" description="For nuclease activity" evidence="15">
    <location>
        <position position="958"/>
    </location>
</feature>
<evidence type="ECO:0000256" key="13">
    <source>
        <dbReference type="ARBA" id="ARBA00034617"/>
    </source>
</evidence>
<keyword evidence="9 15" id="KW-0460">Magnesium</keyword>
<dbReference type="Gene3D" id="3.40.50.300">
    <property type="entry name" value="P-loop containing nucleotide triphosphate hydrolases"/>
    <property type="match status" value="3"/>
</dbReference>
<comment type="catalytic activity">
    <reaction evidence="13 15">
        <text>Couples ATP hydrolysis with the unwinding of duplex DNA by translocating in the 3'-5' direction.</text>
        <dbReference type="EC" id="5.6.2.4"/>
    </reaction>
</comment>
<organism evidence="19">
    <name type="scientific">Chlamydia pneumoniae</name>
    <name type="common">Chlamydophila pneumoniae</name>
    <dbReference type="NCBI Taxonomy" id="83558"/>
    <lineage>
        <taxon>Bacteria</taxon>
        <taxon>Pseudomonadati</taxon>
        <taxon>Chlamydiota</taxon>
        <taxon>Chlamydiia</taxon>
        <taxon>Chlamydiales</taxon>
        <taxon>Chlamydiaceae</taxon>
        <taxon>Chlamydia/Chlamydophila group</taxon>
        <taxon>Chlamydia</taxon>
    </lineage>
</organism>
<keyword evidence="1 15" id="KW-0540">Nuclease</keyword>
<comment type="subunit">
    <text evidence="15">Heterotrimer of RecB, RecC and RecD. All subunits contribute to DNA-binding. Interacts with RecA.</text>
</comment>
<comment type="function">
    <text evidence="15">A helicase/nuclease that prepares dsDNA breaks (DSB) for recombinational DNA repair. Binds to DSBs and unwinds DNA via a highly rapid and processive ATP-dependent bidirectional helicase activity. Unwinds dsDNA until it encounters a Chi (crossover hotspot instigator) sequence from the 3' direction. Cuts ssDNA a few nucleotides 3' to the Chi site. The properties and activities of the enzyme are changed at Chi. The Chi-altered holoenzyme produces a long 3'-ssDNA overhang and facilitates RecA-binding to the ssDNA for homologous DNA recombination and repair. Holoenzyme degrades any linearized DNA that is unable to undergo homologous recombination. In the holoenzyme this subunit contributes ATPase, 3'-5' helicase, exonuclease activity and loads RecA onto ssDNA.</text>
</comment>
<dbReference type="EMBL" id="LN846999">
    <property type="protein sequence ID" value="CRI38377.1"/>
    <property type="molecule type" value="Genomic_DNA"/>
</dbReference>
<proteinExistence type="inferred from homology"/>
<dbReference type="GO" id="GO:0003677">
    <property type="term" value="F:DNA binding"/>
    <property type="evidence" value="ECO:0007669"/>
    <property type="project" value="UniProtKB-UniRule"/>
</dbReference>
<feature type="domain" description="UvrD-like helicase ATP-binding" evidence="17">
    <location>
        <begin position="1"/>
        <end position="443"/>
    </location>
</feature>
<dbReference type="InterPro" id="IPR000212">
    <property type="entry name" value="DNA_helicase_UvrD/REP"/>
</dbReference>
<dbReference type="EMBL" id="LN847254">
    <property type="protein sequence ID" value="CRI53567.1"/>
    <property type="molecule type" value="Genomic_DNA"/>
</dbReference>
<feature type="region of interest" description="Nuclease activity, interacts with RecD and RecA" evidence="15">
    <location>
        <begin position="814"/>
        <end position="1050"/>
    </location>
</feature>
<evidence type="ECO:0000313" key="23">
    <source>
        <dbReference type="EMBL" id="CRI49659.1"/>
    </source>
</evidence>
<keyword evidence="8 15" id="KW-0067">ATP-binding</keyword>
<evidence type="ECO:0000313" key="21">
    <source>
        <dbReference type="EMBL" id="CRI46236.1"/>
    </source>
</evidence>
<evidence type="ECO:0000313" key="20">
    <source>
        <dbReference type="EMBL" id="CRI43980.1"/>
    </source>
</evidence>
<dbReference type="PROSITE" id="PS51198">
    <property type="entry name" value="UVRD_HELICASE_ATP_BIND"/>
    <property type="match status" value="1"/>
</dbReference>
<dbReference type="SUPFAM" id="SSF52540">
    <property type="entry name" value="P-loop containing nucleoside triphosphate hydrolases"/>
    <property type="match status" value="1"/>
</dbReference>
<dbReference type="NCBIfam" id="TIGR00609">
    <property type="entry name" value="recB"/>
    <property type="match status" value="1"/>
</dbReference>
<dbReference type="Gene3D" id="3.90.320.10">
    <property type="match status" value="2"/>
</dbReference>
<keyword evidence="4 15" id="KW-0227">DNA damage</keyword>
<dbReference type="GO" id="GO:0008854">
    <property type="term" value="F:exodeoxyribonuclease V activity"/>
    <property type="evidence" value="ECO:0007669"/>
    <property type="project" value="UniProtKB-EC"/>
</dbReference>
<dbReference type="GO" id="GO:0005829">
    <property type="term" value="C:cytosol"/>
    <property type="evidence" value="ECO:0007669"/>
    <property type="project" value="TreeGrafter"/>
</dbReference>
<dbReference type="GO" id="GO:0000724">
    <property type="term" value="P:double-strand break repair via homologous recombination"/>
    <property type="evidence" value="ECO:0007669"/>
    <property type="project" value="UniProtKB-UniRule"/>
</dbReference>
<comment type="similarity">
    <text evidence="15">Belongs to the helicase family. UvrD subfamily.</text>
</comment>
<keyword evidence="11 15" id="KW-0234">DNA repair</keyword>
<dbReference type="Gene3D" id="1.10.3170.10">
    <property type="entry name" value="Recbcd, chain B, domain 2"/>
    <property type="match status" value="1"/>
</dbReference>
<comment type="domain">
    <text evidence="15">The N-terminal DNA-binding domain is a ssDNA-dependent ATPase and has ATP-dependent 3'-5' helicase function. This domain interacts with RecC.</text>
</comment>
<dbReference type="GO" id="GO:0005524">
    <property type="term" value="F:ATP binding"/>
    <property type="evidence" value="ECO:0007669"/>
    <property type="project" value="UniProtKB-UniRule"/>
</dbReference>
<keyword evidence="3 15" id="KW-0547">Nucleotide-binding</keyword>
<dbReference type="InterPro" id="IPR011604">
    <property type="entry name" value="PDDEXK-like_dom_sf"/>
</dbReference>
<evidence type="ECO:0000313" key="19">
    <source>
        <dbReference type="EMBL" id="CRI40640.1"/>
    </source>
</evidence>
<dbReference type="EMBL" id="LN847244">
    <property type="protein sequence ID" value="CRI49659.1"/>
    <property type="molecule type" value="Genomic_DNA"/>
</dbReference>
<evidence type="ECO:0000256" key="15">
    <source>
        <dbReference type="HAMAP-Rule" id="MF_01485"/>
    </source>
</evidence>
<dbReference type="EMBL" id="LN847240">
    <property type="protein sequence ID" value="CRI50788.1"/>
    <property type="molecule type" value="Genomic_DNA"/>
</dbReference>
<comment type="catalytic activity">
    <reaction evidence="14 15">
        <text>ATP + H2O = ADP + phosphate + H(+)</text>
        <dbReference type="Rhea" id="RHEA:13065"/>
        <dbReference type="ChEBI" id="CHEBI:15377"/>
        <dbReference type="ChEBI" id="CHEBI:15378"/>
        <dbReference type="ChEBI" id="CHEBI:30616"/>
        <dbReference type="ChEBI" id="CHEBI:43474"/>
        <dbReference type="ChEBI" id="CHEBI:456216"/>
        <dbReference type="EC" id="5.6.2.4"/>
    </reaction>
</comment>
<evidence type="ECO:0000313" key="22">
    <source>
        <dbReference type="EMBL" id="CRI47366.1"/>
    </source>
</evidence>
<dbReference type="InterPro" id="IPR027417">
    <property type="entry name" value="P-loop_NTPase"/>
</dbReference>
<dbReference type="HAMAP" id="MF_01485">
    <property type="entry name" value="RecB"/>
    <property type="match status" value="1"/>
</dbReference>
<comment type="cofactor">
    <cofactor evidence="15">
        <name>Mg(2+)</name>
        <dbReference type="ChEBI" id="CHEBI:18420"/>
    </cofactor>
    <text evidence="15">Binds 1 Mg(2+) ion per subunit.</text>
</comment>
<evidence type="ECO:0000256" key="16">
    <source>
        <dbReference type="PROSITE-ProRule" id="PRU00560"/>
    </source>
</evidence>
<sequence length="1050" mass="121070">MKPFNIFDSNSSIQGKFFLEASAGTGKTFTIEQIVLRALIEGSLTHVEHALAITFTNASTNELKVRIKDNLAQTLRELKAVLNSQPASLPTYLDINCNVKQIYMQVRNALATLDQMSLFTIHGFCNFVLEQYFPKTRLIHKNPALTHSQLVLHHITNYLKQDLWKNVLFQEQFHLLAVRYNITSKHTSSLVDKLLASYTQPISSYFSSRVERLEQISLWHQQIYNSLLEIPKQVFLDQLTAHISGFKKQPFSILDDLHHFVDLLYTSETHSSLFSFFKIAETFNFKHRLARYKPCAAFTVLENMSWVERTLEFCNLDRIFNTLLVDLQEYLKQNYTPWLSPDESVFALEKLLSSSEAQPVVQALREQYQLVLIDEFQDTDKQQWSIFSNLFISPKFTGSLFLIGDPKQSIYEWRSADLPTYLTAKSSFSEDKQLQLVNNYRSTPKLMEAINQIFGKISPFLEIPGYLPIEYHALNPQSSETFENPPHAPIHFFFYETIKDQALWIFSEALRLQKEQKIPLGNMVVLVSDSNQAFELISYATIPVSFSKNKSIFHLTETHILTTALLEAILHPENYEKISKILFSSLFGLSLDEVTTKKEDFTIYFQSLHSYISHHGLLATFYRVMTTQGNVLFSSPRGDLIFQEMEKLCGYLDTISSYPYHQLLHLKNFSETGRWEEELAISSYSEDLETLKITTIHSSKGLEYDIVFCPGIEKSKKNKSSSELLREMYVACTRAKKQLYLPISTQPPSLQRSSALTNYVKLEGTQSSAYDLAIHLHQEHPDLFSYSLPKDHGHATTVLNLPLLETFALKVTPPKTIFSFSSTKFLLDTHKDSQSIPYSKLPISKQQLPLGEKTGILIHKILESIQFSLLQDTEYLMSTIMRFIKHTHLEGFEETILKLLSKTFFSPLTFSSQTFSLSQVLPNKIFRETSFLFLENQELWQGVIDLFFEHEGKYYIIDWKTSFLGETNSDYSKSNLSIYIKQEKLDYQGRIYVKAVRKFLNQFEIDDDVELGVIFIRGIDTQGNGFFALNSSEDIPNFNPKAIQKCQAYH</sequence>
<evidence type="ECO:0000256" key="3">
    <source>
        <dbReference type="ARBA" id="ARBA00022741"/>
    </source>
</evidence>
<dbReference type="PANTHER" id="PTHR11070">
    <property type="entry name" value="UVRD / RECB / PCRA DNA HELICASE FAMILY MEMBER"/>
    <property type="match status" value="1"/>
</dbReference>
<gene>
    <name evidence="15" type="primary">recB</name>
    <name evidence="18" type="ORF">BN1224_CV15_C_02100</name>
    <name evidence="20" type="ORF">BN1224_H12_ER_00030</name>
    <name evidence="21" type="ORF">BN1224_MUL2216_F_02910</name>
    <name evidence="22" type="ORF">BN1224_Panola_K_00650</name>
    <name evidence="24" type="ORF">BN1224_PB1_B_07570</name>
    <name evidence="23" type="ORF">BN1224_U1271_C_05990</name>
    <name evidence="25" type="ORF">BN1224_Wien2_G_03960</name>
    <name evidence="19" type="ORF">CWL029c_E_00640</name>
</gene>
<dbReference type="EMBL" id="LN847227">
    <property type="protein sequence ID" value="CRI46236.1"/>
    <property type="molecule type" value="Genomic_DNA"/>
</dbReference>
<keyword evidence="5 15" id="KW-0378">Hydrolase</keyword>
<dbReference type="InterPro" id="IPR014016">
    <property type="entry name" value="UvrD-like_ATP-bd"/>
</dbReference>
<evidence type="ECO:0000256" key="12">
    <source>
        <dbReference type="ARBA" id="ARBA00023235"/>
    </source>
</evidence>
<dbReference type="RefSeq" id="WP_010883376.1">
    <property type="nucleotide sequence ID" value="NZ_LN846980.1"/>
</dbReference>
<evidence type="ECO:0000256" key="7">
    <source>
        <dbReference type="ARBA" id="ARBA00022839"/>
    </source>
</evidence>
<comment type="domain">
    <text evidence="15">The C-terminal domain has nuclease activity and interacts with RecD. It interacts with RecA, facilitating its loading onto ssDNA.</text>
</comment>
<keyword evidence="10 15" id="KW-0238">DNA-binding</keyword>
<dbReference type="InterPro" id="IPR004586">
    <property type="entry name" value="RecB"/>
</dbReference>
<evidence type="ECO:0000256" key="10">
    <source>
        <dbReference type="ARBA" id="ARBA00023125"/>
    </source>
</evidence>
<evidence type="ECO:0000256" key="9">
    <source>
        <dbReference type="ARBA" id="ARBA00022842"/>
    </source>
</evidence>
<dbReference type="GO" id="GO:0000287">
    <property type="term" value="F:magnesium ion binding"/>
    <property type="evidence" value="ECO:0007669"/>
    <property type="project" value="UniProtKB-UniRule"/>
</dbReference>
<feature type="binding site" evidence="15">
    <location>
        <position position="859"/>
    </location>
    <ligand>
        <name>Mg(2+)</name>
        <dbReference type="ChEBI" id="CHEBI:18420"/>
    </ligand>
</feature>
<dbReference type="PANTHER" id="PTHR11070:SF23">
    <property type="entry name" value="RECBCD ENZYME SUBUNIT RECB"/>
    <property type="match status" value="1"/>
</dbReference>
<reference evidence="19" key="1">
    <citation type="submission" date="2015-05" db="EMBL/GenBank/DDBJ databases">
        <authorList>
            <person name="Rattei Thomas"/>
        </authorList>
    </citation>
    <scope>NUCLEOTIDE SEQUENCE</scope>
    <source>
        <strain evidence="18">CV15</strain>
        <strain evidence="19">CWL029c</strain>
        <strain evidence="20">H12</strain>
        <strain evidence="21">MUL2216</strain>
        <strain evidence="22">Panola</strain>
        <strain evidence="24">PB1</strain>
        <strain evidence="23">U1271</strain>
        <strain evidence="25">Wien2</strain>
    </source>
</reference>
<dbReference type="Pfam" id="PF00580">
    <property type="entry name" value="UvrD-helicase"/>
    <property type="match status" value="1"/>
</dbReference>
<evidence type="ECO:0000313" key="24">
    <source>
        <dbReference type="EMBL" id="CRI50788.1"/>
    </source>
</evidence>
<dbReference type="EC" id="3.1.11.5" evidence="15"/>
<comment type="miscellaneous">
    <text evidence="15">In the RecBCD complex, RecB has a slow 3'-5' helicase, an exonuclease activity and loads RecA onto ssDNA, RecD has a fast 5'-3' helicase activity, while RecC stimulates the ATPase and processivity of the RecB helicase and contributes to recognition of the Chi site.</text>
</comment>
<comment type="catalytic activity">
    <reaction evidence="15">
        <text>Exonucleolytic cleavage (in the presence of ATP) in either 5'- to 3'- or 3'- to 5'-direction to yield 5'-phosphooligonucleotides.</text>
        <dbReference type="EC" id="3.1.11.5"/>
    </reaction>
</comment>
<dbReference type="Gene3D" id="1.10.486.10">
    <property type="entry name" value="PCRA, domain 4"/>
    <property type="match status" value="1"/>
</dbReference>
<keyword evidence="12 15" id="KW-0413">Isomerase</keyword>
<keyword evidence="6 15" id="KW-0347">Helicase</keyword>
<name>A0A0F7WJX4_CHLPN</name>
<evidence type="ECO:0000256" key="5">
    <source>
        <dbReference type="ARBA" id="ARBA00022801"/>
    </source>
</evidence>
<feature type="binding site" evidence="15">
    <location>
        <position position="958"/>
    </location>
    <ligand>
        <name>Mg(2+)</name>
        <dbReference type="ChEBI" id="CHEBI:18420"/>
    </ligand>
</feature>
<evidence type="ECO:0000313" key="25">
    <source>
        <dbReference type="EMBL" id="CRI53567.1"/>
    </source>
</evidence>
<evidence type="ECO:0000259" key="17">
    <source>
        <dbReference type="PROSITE" id="PS51198"/>
    </source>
</evidence>